<protein>
    <submittedName>
        <fullName evidence="1">Uncharacterized protein</fullName>
    </submittedName>
</protein>
<name>W1NK82_AMBTC</name>
<organism evidence="1 2">
    <name type="scientific">Amborella trichopoda</name>
    <dbReference type="NCBI Taxonomy" id="13333"/>
    <lineage>
        <taxon>Eukaryota</taxon>
        <taxon>Viridiplantae</taxon>
        <taxon>Streptophyta</taxon>
        <taxon>Embryophyta</taxon>
        <taxon>Tracheophyta</taxon>
        <taxon>Spermatophyta</taxon>
        <taxon>Magnoliopsida</taxon>
        <taxon>Amborellales</taxon>
        <taxon>Amborellaceae</taxon>
        <taxon>Amborella</taxon>
    </lineage>
</organism>
<keyword evidence="2" id="KW-1185">Reference proteome</keyword>
<dbReference type="Proteomes" id="UP000017836">
    <property type="component" value="Unassembled WGS sequence"/>
</dbReference>
<dbReference type="Gramene" id="ERM95634">
    <property type="protein sequence ID" value="ERM95634"/>
    <property type="gene ID" value="AMTR_s00023p00172000"/>
</dbReference>
<dbReference type="AlphaFoldDB" id="W1NK82"/>
<evidence type="ECO:0000313" key="2">
    <source>
        <dbReference type="Proteomes" id="UP000017836"/>
    </source>
</evidence>
<proteinExistence type="predicted"/>
<dbReference type="EMBL" id="KI397474">
    <property type="protein sequence ID" value="ERM95634.1"/>
    <property type="molecule type" value="Genomic_DNA"/>
</dbReference>
<reference evidence="2" key="1">
    <citation type="journal article" date="2013" name="Science">
        <title>The Amborella genome and the evolution of flowering plants.</title>
        <authorList>
            <consortium name="Amborella Genome Project"/>
        </authorList>
    </citation>
    <scope>NUCLEOTIDE SEQUENCE [LARGE SCALE GENOMIC DNA]</scope>
</reference>
<gene>
    <name evidence="1" type="ORF">AMTR_s00023p00172000</name>
</gene>
<dbReference type="HOGENOM" id="CLU_2545638_0_0_1"/>
<accession>W1NK82</accession>
<evidence type="ECO:0000313" key="1">
    <source>
        <dbReference type="EMBL" id="ERM95634.1"/>
    </source>
</evidence>
<sequence>MESDQEVAELFNRVTKGMAFSENSHLKGVRMADLPLQEELKPVEGSLRQHLPSRLVGGYSVAGSSALAVSNIDSNCVFGAQLY</sequence>